<protein>
    <submittedName>
        <fullName evidence="1">Uncharacterized protein</fullName>
    </submittedName>
</protein>
<reference evidence="2" key="1">
    <citation type="journal article" date="2019" name="Int. J. Syst. Evol. Microbiol.">
        <title>The Global Catalogue of Microorganisms (GCM) 10K type strain sequencing project: providing services to taxonomists for standard genome sequencing and annotation.</title>
        <authorList>
            <consortium name="The Broad Institute Genomics Platform"/>
            <consortium name="The Broad Institute Genome Sequencing Center for Infectious Disease"/>
            <person name="Wu L."/>
            <person name="Ma J."/>
        </authorList>
    </citation>
    <scope>NUCLEOTIDE SEQUENCE [LARGE SCALE GENOMIC DNA]</scope>
    <source>
        <strain evidence="2">CGMCC 1.15111</strain>
    </source>
</reference>
<gene>
    <name evidence="1" type="ORF">GCM10011340_20030</name>
</gene>
<sequence length="76" mass="8292">MNIEKVNVGEEVFYAGSFFEVAEIKDFPHGKMIGIYDEPGTGHIDYLNPGSVSEVVPCHNCQNGCTTCNGFGKLVH</sequence>
<evidence type="ECO:0000313" key="2">
    <source>
        <dbReference type="Proteomes" id="UP000658258"/>
    </source>
</evidence>
<dbReference type="EMBL" id="BNAG01000003">
    <property type="protein sequence ID" value="GHE65005.1"/>
    <property type="molecule type" value="Genomic_DNA"/>
</dbReference>
<evidence type="ECO:0000313" key="1">
    <source>
        <dbReference type="EMBL" id="GHE65005.1"/>
    </source>
</evidence>
<organism evidence="1 2">
    <name type="scientific">Roseivirga thermotolerans</name>
    <dbReference type="NCBI Taxonomy" id="1758176"/>
    <lineage>
        <taxon>Bacteria</taxon>
        <taxon>Pseudomonadati</taxon>
        <taxon>Bacteroidota</taxon>
        <taxon>Cytophagia</taxon>
        <taxon>Cytophagales</taxon>
        <taxon>Roseivirgaceae</taxon>
        <taxon>Roseivirga</taxon>
    </lineage>
</organism>
<keyword evidence="2" id="KW-1185">Reference proteome</keyword>
<accession>A0ABQ3I7P3</accession>
<name>A0ABQ3I7P3_9BACT</name>
<dbReference type="Proteomes" id="UP000658258">
    <property type="component" value="Unassembled WGS sequence"/>
</dbReference>
<dbReference type="RefSeq" id="WP_189630121.1">
    <property type="nucleotide sequence ID" value="NZ_BNAG01000003.1"/>
</dbReference>
<proteinExistence type="predicted"/>
<comment type="caution">
    <text evidence="1">The sequence shown here is derived from an EMBL/GenBank/DDBJ whole genome shotgun (WGS) entry which is preliminary data.</text>
</comment>